<sequence>MMQKIKSVWTIISHFPTGDVVKLAFNHKFLDTLI</sequence>
<dbReference type="AlphaFoldDB" id="A0A2P2P5S5"/>
<protein>
    <submittedName>
        <fullName evidence="1">Uncharacterized protein</fullName>
    </submittedName>
</protein>
<reference evidence="1" key="1">
    <citation type="submission" date="2018-02" db="EMBL/GenBank/DDBJ databases">
        <title>Rhizophora mucronata_Transcriptome.</title>
        <authorList>
            <person name="Meera S.P."/>
            <person name="Sreeshan A."/>
            <person name="Augustine A."/>
        </authorList>
    </citation>
    <scope>NUCLEOTIDE SEQUENCE</scope>
    <source>
        <tissue evidence="1">Leaf</tissue>
    </source>
</reference>
<name>A0A2P2P5S5_RHIMU</name>
<accession>A0A2P2P5S5</accession>
<dbReference type="EMBL" id="GGEC01069620">
    <property type="protein sequence ID" value="MBX50104.1"/>
    <property type="molecule type" value="Transcribed_RNA"/>
</dbReference>
<organism evidence="1">
    <name type="scientific">Rhizophora mucronata</name>
    <name type="common">Asiatic mangrove</name>
    <dbReference type="NCBI Taxonomy" id="61149"/>
    <lineage>
        <taxon>Eukaryota</taxon>
        <taxon>Viridiplantae</taxon>
        <taxon>Streptophyta</taxon>
        <taxon>Embryophyta</taxon>
        <taxon>Tracheophyta</taxon>
        <taxon>Spermatophyta</taxon>
        <taxon>Magnoliopsida</taxon>
        <taxon>eudicotyledons</taxon>
        <taxon>Gunneridae</taxon>
        <taxon>Pentapetalae</taxon>
        <taxon>rosids</taxon>
        <taxon>fabids</taxon>
        <taxon>Malpighiales</taxon>
        <taxon>Rhizophoraceae</taxon>
        <taxon>Rhizophora</taxon>
    </lineage>
</organism>
<proteinExistence type="predicted"/>
<evidence type="ECO:0000313" key="1">
    <source>
        <dbReference type="EMBL" id="MBX50104.1"/>
    </source>
</evidence>